<dbReference type="Proteomes" id="UP000053593">
    <property type="component" value="Unassembled WGS sequence"/>
</dbReference>
<organism evidence="3 4">
    <name type="scientific">Collybiopsis luxurians FD-317 M1</name>
    <dbReference type="NCBI Taxonomy" id="944289"/>
    <lineage>
        <taxon>Eukaryota</taxon>
        <taxon>Fungi</taxon>
        <taxon>Dikarya</taxon>
        <taxon>Basidiomycota</taxon>
        <taxon>Agaricomycotina</taxon>
        <taxon>Agaricomycetes</taxon>
        <taxon>Agaricomycetidae</taxon>
        <taxon>Agaricales</taxon>
        <taxon>Marasmiineae</taxon>
        <taxon>Omphalotaceae</taxon>
        <taxon>Collybiopsis</taxon>
        <taxon>Collybiopsis luxurians</taxon>
    </lineage>
</organism>
<evidence type="ECO:0000313" key="3">
    <source>
        <dbReference type="EMBL" id="KIK58705.1"/>
    </source>
</evidence>
<dbReference type="EMBL" id="KN834783">
    <property type="protein sequence ID" value="KIK58705.1"/>
    <property type="molecule type" value="Genomic_DNA"/>
</dbReference>
<feature type="domain" description="Retroviral polymerase SH3-like" evidence="2">
    <location>
        <begin position="56"/>
        <end position="111"/>
    </location>
</feature>
<dbReference type="Pfam" id="PF25597">
    <property type="entry name" value="SH3_retrovirus"/>
    <property type="match status" value="1"/>
</dbReference>
<feature type="region of interest" description="Disordered" evidence="1">
    <location>
        <begin position="128"/>
        <end position="199"/>
    </location>
</feature>
<gene>
    <name evidence="3" type="ORF">GYMLUDRAFT_245800</name>
</gene>
<dbReference type="HOGENOM" id="CLU_001650_15_5_1"/>
<dbReference type="OrthoDB" id="7691805at2759"/>
<accession>A0A0D0B5Q8</accession>
<sequence length="280" mass="31699">MLAEYDLPLFLWPEAVAYAIYLKNCSPTQALDKDITPDEAFWKKKPDISALREFGSPCWVLRQDGQNQKLTSKSQPFQFTGLSDELHAWRYYNPESRKIQTSQNVTFNFDDEDTSSTEVIPMLTLKGEQKQVDQNELKSSSPVELPLSDSIDLNSQIESTTQSQSIQPTSKPAKPISPPHAWKTHVPSSDPDPEPNPDTATFAFLSIQDTSANEPLTVAEAQSCPDWPKWKEAMNAKIDQLKKLNTYRLTECPPDCVPITNKWVYCVKRNADGNIIRYKA</sequence>
<keyword evidence="4" id="KW-1185">Reference proteome</keyword>
<name>A0A0D0B5Q8_9AGAR</name>
<evidence type="ECO:0000313" key="4">
    <source>
        <dbReference type="Proteomes" id="UP000053593"/>
    </source>
</evidence>
<dbReference type="AlphaFoldDB" id="A0A0D0B5Q8"/>
<dbReference type="InterPro" id="IPR057670">
    <property type="entry name" value="SH3_retrovirus"/>
</dbReference>
<reference evidence="3 4" key="1">
    <citation type="submission" date="2014-04" db="EMBL/GenBank/DDBJ databases">
        <title>Evolutionary Origins and Diversification of the Mycorrhizal Mutualists.</title>
        <authorList>
            <consortium name="DOE Joint Genome Institute"/>
            <consortium name="Mycorrhizal Genomics Consortium"/>
            <person name="Kohler A."/>
            <person name="Kuo A."/>
            <person name="Nagy L.G."/>
            <person name="Floudas D."/>
            <person name="Copeland A."/>
            <person name="Barry K.W."/>
            <person name="Cichocki N."/>
            <person name="Veneault-Fourrey C."/>
            <person name="LaButti K."/>
            <person name="Lindquist E.A."/>
            <person name="Lipzen A."/>
            <person name="Lundell T."/>
            <person name="Morin E."/>
            <person name="Murat C."/>
            <person name="Riley R."/>
            <person name="Ohm R."/>
            <person name="Sun H."/>
            <person name="Tunlid A."/>
            <person name="Henrissat B."/>
            <person name="Grigoriev I.V."/>
            <person name="Hibbett D.S."/>
            <person name="Martin F."/>
        </authorList>
    </citation>
    <scope>NUCLEOTIDE SEQUENCE [LARGE SCALE GENOMIC DNA]</scope>
    <source>
        <strain evidence="3 4">FD-317 M1</strain>
    </source>
</reference>
<proteinExistence type="predicted"/>
<evidence type="ECO:0000259" key="2">
    <source>
        <dbReference type="Pfam" id="PF25597"/>
    </source>
</evidence>
<evidence type="ECO:0000256" key="1">
    <source>
        <dbReference type="SAM" id="MobiDB-lite"/>
    </source>
</evidence>
<feature type="compositionally biased region" description="Low complexity" evidence="1">
    <location>
        <begin position="155"/>
        <end position="170"/>
    </location>
</feature>
<protein>
    <recommendedName>
        <fullName evidence="2">Retroviral polymerase SH3-like domain-containing protein</fullName>
    </recommendedName>
</protein>